<protein>
    <submittedName>
        <fullName evidence="5">ESX secretion-associated protein EspG</fullName>
    </submittedName>
</protein>
<sequence>MSGTLVLSALEFDVLWEAERLPAKHVALDVPSPGTTHSERARLVEQAFDGLAARGLAKGGRAVPELADRLALLAYPQVCVDSWVWTDREIAALAAANGNQAILGAIDRGEVWLIPARATALADAAVSIAGETPAGPGRSVSLPTDVLTDADARSGGDAQKLVTILAERDLSFSDAQSLAAMVGGMGVRGQFGAERAQRDQRRARAKRVVAFHDTVDGRYLYLARPANDGRMWSTITPADNARIIASVWELLDEV</sequence>
<name>A0A918G5W2_9PSEU</name>
<keyword evidence="6" id="KW-1185">Reference proteome</keyword>
<reference evidence="5" key="1">
    <citation type="journal article" date="2014" name="Int. J. Syst. Evol. Microbiol.">
        <title>Complete genome sequence of Corynebacterium casei LMG S-19264T (=DSM 44701T), isolated from a smear-ripened cheese.</title>
        <authorList>
            <consortium name="US DOE Joint Genome Institute (JGI-PGF)"/>
            <person name="Walter F."/>
            <person name="Albersmeier A."/>
            <person name="Kalinowski J."/>
            <person name="Ruckert C."/>
        </authorList>
    </citation>
    <scope>NUCLEOTIDE SEQUENCE</scope>
    <source>
        <strain evidence="5">JCM 3276</strain>
    </source>
</reference>
<dbReference type="InterPro" id="IPR025734">
    <property type="entry name" value="EspG"/>
</dbReference>
<dbReference type="RefSeq" id="WP_189209122.1">
    <property type="nucleotide sequence ID" value="NZ_BMRB01000001.1"/>
</dbReference>
<dbReference type="Pfam" id="PF14011">
    <property type="entry name" value="ESX-1_EspG"/>
    <property type="match status" value="1"/>
</dbReference>
<proteinExistence type="inferred from homology"/>
<gene>
    <name evidence="5" type="ORF">GCM10010171_10740</name>
</gene>
<evidence type="ECO:0000313" key="5">
    <source>
        <dbReference type="EMBL" id="GGS19969.1"/>
    </source>
</evidence>
<comment type="caution">
    <text evidence="5">The sequence shown here is derived from an EMBL/GenBank/DDBJ whole genome shotgun (WGS) entry which is preliminary data.</text>
</comment>
<evidence type="ECO:0000313" key="6">
    <source>
        <dbReference type="Proteomes" id="UP000660680"/>
    </source>
</evidence>
<organism evidence="5 6">
    <name type="scientific">Actinokineospora fastidiosa</name>
    <dbReference type="NCBI Taxonomy" id="1816"/>
    <lineage>
        <taxon>Bacteria</taxon>
        <taxon>Bacillati</taxon>
        <taxon>Actinomycetota</taxon>
        <taxon>Actinomycetes</taxon>
        <taxon>Pseudonocardiales</taxon>
        <taxon>Pseudonocardiaceae</taxon>
        <taxon>Actinokineospora</taxon>
    </lineage>
</organism>
<comment type="subcellular location">
    <subcellularLocation>
        <location evidence="1">Cytoplasm</location>
    </subcellularLocation>
</comment>
<evidence type="ECO:0000256" key="3">
    <source>
        <dbReference type="ARBA" id="ARBA00022490"/>
    </source>
</evidence>
<evidence type="ECO:0000256" key="2">
    <source>
        <dbReference type="ARBA" id="ARBA00006411"/>
    </source>
</evidence>
<dbReference type="AlphaFoldDB" id="A0A918G5W2"/>
<keyword evidence="3" id="KW-0963">Cytoplasm</keyword>
<comment type="similarity">
    <text evidence="2">Belongs to the EspG family.</text>
</comment>
<dbReference type="EMBL" id="BMRB01000001">
    <property type="protein sequence ID" value="GGS19969.1"/>
    <property type="molecule type" value="Genomic_DNA"/>
</dbReference>
<evidence type="ECO:0000256" key="4">
    <source>
        <dbReference type="ARBA" id="ARBA00023186"/>
    </source>
</evidence>
<evidence type="ECO:0000256" key="1">
    <source>
        <dbReference type="ARBA" id="ARBA00004496"/>
    </source>
</evidence>
<accession>A0A918G5W2</accession>
<keyword evidence="4" id="KW-0143">Chaperone</keyword>
<dbReference type="Proteomes" id="UP000660680">
    <property type="component" value="Unassembled WGS sequence"/>
</dbReference>
<reference evidence="5" key="2">
    <citation type="submission" date="2020-09" db="EMBL/GenBank/DDBJ databases">
        <authorList>
            <person name="Sun Q."/>
            <person name="Ohkuma M."/>
        </authorList>
    </citation>
    <scope>NUCLEOTIDE SEQUENCE</scope>
    <source>
        <strain evidence="5">JCM 3276</strain>
    </source>
</reference>